<dbReference type="SMART" id="SM01015">
    <property type="entry name" value="Arfaptin"/>
    <property type="match status" value="1"/>
</dbReference>
<dbReference type="PANTHER" id="PTHR12141:SF4">
    <property type="entry name" value="ARFAPTIN-1"/>
    <property type="match status" value="1"/>
</dbReference>
<dbReference type="InterPro" id="IPR010504">
    <property type="entry name" value="AH_dom"/>
</dbReference>
<dbReference type="GO" id="GO:0032588">
    <property type="term" value="C:trans-Golgi network membrane"/>
    <property type="evidence" value="ECO:0007669"/>
    <property type="project" value="TreeGrafter"/>
</dbReference>
<dbReference type="GeneTree" id="ENSGT00950000183040"/>
<accession>A0A3B3E095</accession>
<dbReference type="GO" id="GO:0006886">
    <property type="term" value="P:intracellular protein transport"/>
    <property type="evidence" value="ECO:0007669"/>
    <property type="project" value="TreeGrafter"/>
</dbReference>
<dbReference type="STRING" id="30732.ENSOMEP00000035788"/>
<evidence type="ECO:0000256" key="1">
    <source>
        <dbReference type="SAM" id="MobiDB-lite"/>
    </source>
</evidence>
<feature type="compositionally biased region" description="Acidic residues" evidence="1">
    <location>
        <begin position="38"/>
        <end position="48"/>
    </location>
</feature>
<feature type="compositionally biased region" description="Low complexity" evidence="1">
    <location>
        <begin position="263"/>
        <end position="273"/>
    </location>
</feature>
<dbReference type="GO" id="GO:0019904">
    <property type="term" value="F:protein domain specific binding"/>
    <property type="evidence" value="ECO:0007669"/>
    <property type="project" value="InterPro"/>
</dbReference>
<organism evidence="3 4">
    <name type="scientific">Oryzias melastigma</name>
    <name type="common">Marine medaka</name>
    <dbReference type="NCBI Taxonomy" id="30732"/>
    <lineage>
        <taxon>Eukaryota</taxon>
        <taxon>Metazoa</taxon>
        <taxon>Chordata</taxon>
        <taxon>Craniata</taxon>
        <taxon>Vertebrata</taxon>
        <taxon>Euteleostomi</taxon>
        <taxon>Actinopterygii</taxon>
        <taxon>Neopterygii</taxon>
        <taxon>Teleostei</taxon>
        <taxon>Neoteleostei</taxon>
        <taxon>Acanthomorphata</taxon>
        <taxon>Ovalentaria</taxon>
        <taxon>Atherinomorphae</taxon>
        <taxon>Beloniformes</taxon>
        <taxon>Adrianichthyidae</taxon>
        <taxon>Oryziinae</taxon>
        <taxon>Oryzias</taxon>
    </lineage>
</organism>
<feature type="domain" description="AH" evidence="2">
    <location>
        <begin position="102"/>
        <end position="213"/>
    </location>
</feature>
<sequence length="396" mass="43028">MMEASEENHVDVELSEEEAVSKEEQRDAGDGPAHSGEEDAAVETDQSEDISTPPQFTGTVVILGSNKTPASEKFQRVRKWSITKYKCTRQALSEKLGRGSKTVDLELEPRLELLKDDRQRYDHMTKLAQSLANQLAQFSVTQKSLGEAFTELSSKSPELYVEFGVNAEAQKYLSKSTETLSAAIGAFTADMNTLVNKTIEDTMINAKQYEAIRWVRNQKMRVPNQTEPPSSGRFLIRVNLRITSSLLQDRVRCVQSRPGGAEHGAAGHQHPAQIRGRPEKLPDSEGPVPKGPRRPVRQSQAAGGEPGQSPPQPSVAPPQRRGGRFHIVSQLSGAKHAAGGKPQKPQTGLVLLAGGKLTRQNGDTVQRPDPSALEGRAAADSLIFGLPEVSAPPPSL</sequence>
<reference evidence="3" key="1">
    <citation type="submission" date="2025-08" db="UniProtKB">
        <authorList>
            <consortium name="Ensembl"/>
        </authorList>
    </citation>
    <scope>IDENTIFICATION</scope>
</reference>
<dbReference type="PANTHER" id="PTHR12141">
    <property type="entry name" value="ARFAPTIN-RELATED"/>
    <property type="match status" value="1"/>
</dbReference>
<keyword evidence="4" id="KW-1185">Reference proteome</keyword>
<dbReference type="Pfam" id="PF06456">
    <property type="entry name" value="Arfaptin"/>
    <property type="match status" value="1"/>
</dbReference>
<dbReference type="PaxDb" id="30732-ENSOMEP00000035788"/>
<dbReference type="GO" id="GO:0005543">
    <property type="term" value="F:phospholipid binding"/>
    <property type="evidence" value="ECO:0007669"/>
    <property type="project" value="TreeGrafter"/>
</dbReference>
<evidence type="ECO:0000313" key="4">
    <source>
        <dbReference type="Proteomes" id="UP000261560"/>
    </source>
</evidence>
<reference evidence="3" key="2">
    <citation type="submission" date="2025-09" db="UniProtKB">
        <authorList>
            <consortium name="Ensembl"/>
        </authorList>
    </citation>
    <scope>IDENTIFICATION</scope>
</reference>
<evidence type="ECO:0000259" key="2">
    <source>
        <dbReference type="PROSITE" id="PS50870"/>
    </source>
</evidence>
<evidence type="ECO:0000313" key="3">
    <source>
        <dbReference type="Ensembl" id="ENSOMEP00000035788.1"/>
    </source>
</evidence>
<feature type="region of interest" description="Disordered" evidence="1">
    <location>
        <begin position="1"/>
        <end position="57"/>
    </location>
</feature>
<feature type="compositionally biased region" description="Basic and acidic residues" evidence="1">
    <location>
        <begin position="1"/>
        <end position="12"/>
    </location>
</feature>
<proteinExistence type="predicted"/>
<dbReference type="InterPro" id="IPR027267">
    <property type="entry name" value="AH/BAR_dom_sf"/>
</dbReference>
<dbReference type="Proteomes" id="UP000261560">
    <property type="component" value="Unplaced"/>
</dbReference>
<dbReference type="SUPFAM" id="SSF103657">
    <property type="entry name" value="BAR/IMD domain-like"/>
    <property type="match status" value="1"/>
</dbReference>
<dbReference type="InterPro" id="IPR030798">
    <property type="entry name" value="Arfaptin_fam"/>
</dbReference>
<feature type="region of interest" description="Disordered" evidence="1">
    <location>
        <begin position="256"/>
        <end position="324"/>
    </location>
</feature>
<dbReference type="GO" id="GO:0034315">
    <property type="term" value="P:regulation of Arp2/3 complex-mediated actin nucleation"/>
    <property type="evidence" value="ECO:0007669"/>
    <property type="project" value="TreeGrafter"/>
</dbReference>
<dbReference type="PROSITE" id="PS50870">
    <property type="entry name" value="AH"/>
    <property type="match status" value="1"/>
</dbReference>
<dbReference type="Gene3D" id="1.20.1270.60">
    <property type="entry name" value="Arfaptin homology (AH) domain/BAR domain"/>
    <property type="match status" value="1"/>
</dbReference>
<name>A0A3B3E095_ORYME</name>
<dbReference type="Ensembl" id="ENSOMET00000031002.1">
    <property type="protein sequence ID" value="ENSOMEP00000035788.1"/>
    <property type="gene ID" value="ENSOMEG00000023244.1"/>
</dbReference>
<protein>
    <submittedName>
        <fullName evidence="3">Arfaptin-1-like</fullName>
    </submittedName>
</protein>
<feature type="compositionally biased region" description="Basic and acidic residues" evidence="1">
    <location>
        <begin position="19"/>
        <end position="29"/>
    </location>
</feature>
<dbReference type="AlphaFoldDB" id="A0A3B3E095"/>